<proteinExistence type="predicted"/>
<name>A0ABT6KTQ0_9MYCO</name>
<dbReference type="Proteomes" id="UP001160130">
    <property type="component" value="Unassembled WGS sequence"/>
</dbReference>
<dbReference type="GO" id="GO:0016787">
    <property type="term" value="F:hydrolase activity"/>
    <property type="evidence" value="ECO:0007669"/>
    <property type="project" value="UniProtKB-KW"/>
</dbReference>
<feature type="domain" description="Alpha/beta hydrolase fold-3" evidence="2">
    <location>
        <begin position="110"/>
        <end position="305"/>
    </location>
</feature>
<keyword evidence="1 3" id="KW-0378">Hydrolase</keyword>
<dbReference type="SUPFAM" id="SSF53474">
    <property type="entry name" value="alpha/beta-Hydrolases"/>
    <property type="match status" value="1"/>
</dbReference>
<comment type="caution">
    <text evidence="3">The sequence shown here is derived from an EMBL/GenBank/DDBJ whole genome shotgun (WGS) entry which is preliminary data.</text>
</comment>
<dbReference type="InterPro" id="IPR029058">
    <property type="entry name" value="AB_hydrolase_fold"/>
</dbReference>
<dbReference type="Gene3D" id="3.40.50.1820">
    <property type="entry name" value="alpha/beta hydrolase"/>
    <property type="match status" value="1"/>
</dbReference>
<dbReference type="EC" id="3.1.1.-" evidence="3"/>
<accession>A0ABT6KTQ0</accession>
<evidence type="ECO:0000313" key="4">
    <source>
        <dbReference type="Proteomes" id="UP001160130"/>
    </source>
</evidence>
<dbReference type="Pfam" id="PF07859">
    <property type="entry name" value="Abhydrolase_3"/>
    <property type="match status" value="1"/>
</dbReference>
<keyword evidence="4" id="KW-1185">Reference proteome</keyword>
<dbReference type="InterPro" id="IPR050300">
    <property type="entry name" value="GDXG_lipolytic_enzyme"/>
</dbReference>
<evidence type="ECO:0000259" key="2">
    <source>
        <dbReference type="Pfam" id="PF07859"/>
    </source>
</evidence>
<dbReference type="InterPro" id="IPR013094">
    <property type="entry name" value="AB_hydrolase_3"/>
</dbReference>
<dbReference type="PANTHER" id="PTHR48081">
    <property type="entry name" value="AB HYDROLASE SUPERFAMILY PROTEIN C4A8.06C"/>
    <property type="match status" value="1"/>
</dbReference>
<gene>
    <name evidence="3" type="ORF">M2272_000715</name>
</gene>
<organism evidence="3 4">
    <name type="scientific">Mycolicibacterium frederiksbergense</name>
    <dbReference type="NCBI Taxonomy" id="117567"/>
    <lineage>
        <taxon>Bacteria</taxon>
        <taxon>Bacillati</taxon>
        <taxon>Actinomycetota</taxon>
        <taxon>Actinomycetes</taxon>
        <taxon>Mycobacteriales</taxon>
        <taxon>Mycobacteriaceae</taxon>
        <taxon>Mycolicibacterium</taxon>
    </lineage>
</organism>
<evidence type="ECO:0000256" key="1">
    <source>
        <dbReference type="ARBA" id="ARBA00022801"/>
    </source>
</evidence>
<protein>
    <submittedName>
        <fullName evidence="3">Acetyl esterase</fullName>
        <ecNumber evidence="3">3.1.1.-</ecNumber>
    </submittedName>
</protein>
<reference evidence="3 4" key="1">
    <citation type="submission" date="2023-04" db="EMBL/GenBank/DDBJ databases">
        <title>Forest soil microbial communities from Buena Vista Peninsula, Colon Province, Panama.</title>
        <authorList>
            <person name="Bouskill N."/>
        </authorList>
    </citation>
    <scope>NUCLEOTIDE SEQUENCE [LARGE SCALE GENOMIC DNA]</scope>
    <source>
        <strain evidence="3 4">AC80</strain>
    </source>
</reference>
<evidence type="ECO:0000313" key="3">
    <source>
        <dbReference type="EMBL" id="MDH6194094.1"/>
    </source>
</evidence>
<dbReference type="PANTHER" id="PTHR48081:SF8">
    <property type="entry name" value="ALPHA_BETA HYDROLASE FOLD-3 DOMAIN-CONTAINING PROTEIN-RELATED"/>
    <property type="match status" value="1"/>
</dbReference>
<sequence length="332" mass="35457">MHPVGRALVHNLLTLPGSIGWSNGGSVVRAEDLLVDVSAEIVDDARRFYAVRPAGRGPRTVEELIKVRSARAVAAPSDPSASVDIVQADQVQVPVRIFTPANVAPRGVYMDIHGGGFYMDCAARDDVRNHELAAALNIAVVSVDYRLAPEHPWPAAPNDCESVARWLVADAQARFGSSRLVIGGRSAGATLAMTTLLRLRDSGDVDEIDGVALQFGTFDLSAQTPAGRHIADEYFLEAYVGHVADRTVSDISPVYGDLHGLPPILMVVGAKDVLLEDNLAMASRLCAAGNDADIRIYPESPHGFTGHPTAMAQSALDDINSWLLDRFASAPH</sequence>
<dbReference type="EMBL" id="JARXVE010000001">
    <property type="protein sequence ID" value="MDH6194094.1"/>
    <property type="molecule type" value="Genomic_DNA"/>
</dbReference>